<evidence type="ECO:0000256" key="1">
    <source>
        <dbReference type="SAM" id="MobiDB-lite"/>
    </source>
</evidence>
<dbReference type="AlphaFoldDB" id="A0A4V3HGY5"/>
<dbReference type="RefSeq" id="WP_208321044.1">
    <property type="nucleotide sequence ID" value="NZ_SORI01000002.1"/>
</dbReference>
<comment type="caution">
    <text evidence="2">The sequence shown here is derived from an EMBL/GenBank/DDBJ whole genome shotgun (WGS) entry which is preliminary data.</text>
</comment>
<feature type="region of interest" description="Disordered" evidence="1">
    <location>
        <begin position="216"/>
        <end position="247"/>
    </location>
</feature>
<dbReference type="Pfam" id="PF12118">
    <property type="entry name" value="SprA-related"/>
    <property type="match status" value="1"/>
</dbReference>
<proteinExistence type="predicted"/>
<sequence>MSGIGAVTPVNSIQIAAPVASQPRREGLRRAEQEVLRQEMALRNSGDVTSTVYHFSVGPDGKTYITGATVTVRTTAEEEAGGKVPDAGKDRGPAGRKDRDENTPHEEGKKSTAGEEATAASQLKAIERDVIAHEAAHKAVGGQFAGPVSYSYATGADGRRYIVGGEVSISAPEGKTPEETIRIMEQVKRAALAPGSPSPQDLRVAAAASAAQMRARAEMAKQDASRAYSGTGNGGYGRGDGELSLTA</sequence>
<protein>
    <submittedName>
        <fullName evidence="2">SprA family protein</fullName>
    </submittedName>
</protein>
<organism evidence="2 3">
    <name type="scientific">Aminivibrio pyruvatiphilus</name>
    <dbReference type="NCBI Taxonomy" id="1005740"/>
    <lineage>
        <taxon>Bacteria</taxon>
        <taxon>Thermotogati</taxon>
        <taxon>Synergistota</taxon>
        <taxon>Synergistia</taxon>
        <taxon>Synergistales</taxon>
        <taxon>Aminobacteriaceae</taxon>
        <taxon>Aminivibrio</taxon>
    </lineage>
</organism>
<evidence type="ECO:0000313" key="2">
    <source>
        <dbReference type="EMBL" id="TDY63151.1"/>
    </source>
</evidence>
<dbReference type="Proteomes" id="UP000295066">
    <property type="component" value="Unassembled WGS sequence"/>
</dbReference>
<dbReference type="InterPro" id="IPR021973">
    <property type="entry name" value="SprA-related"/>
</dbReference>
<dbReference type="EMBL" id="SORI01000002">
    <property type="protein sequence ID" value="TDY63151.1"/>
    <property type="molecule type" value="Genomic_DNA"/>
</dbReference>
<reference evidence="2 3" key="1">
    <citation type="submission" date="2019-03" db="EMBL/GenBank/DDBJ databases">
        <title>Genomic Encyclopedia of Type Strains, Phase IV (KMG-IV): sequencing the most valuable type-strain genomes for metagenomic binning, comparative biology and taxonomic classification.</title>
        <authorList>
            <person name="Goeker M."/>
        </authorList>
    </citation>
    <scope>NUCLEOTIDE SEQUENCE [LARGE SCALE GENOMIC DNA]</scope>
    <source>
        <strain evidence="2 3">DSM 25964</strain>
    </source>
</reference>
<feature type="compositionally biased region" description="Basic and acidic residues" evidence="1">
    <location>
        <begin position="86"/>
        <end position="113"/>
    </location>
</feature>
<evidence type="ECO:0000313" key="3">
    <source>
        <dbReference type="Proteomes" id="UP000295066"/>
    </source>
</evidence>
<feature type="region of interest" description="Disordered" evidence="1">
    <location>
        <begin position="74"/>
        <end position="116"/>
    </location>
</feature>
<name>A0A4V3HGY5_9BACT</name>
<keyword evidence="3" id="KW-1185">Reference proteome</keyword>
<gene>
    <name evidence="2" type="ORF">C8D99_102132</name>
</gene>
<accession>A0A4V3HGY5</accession>